<name>A0A2M7IEF8_9BACT</name>
<reference evidence="4" key="1">
    <citation type="submission" date="2017-09" db="EMBL/GenBank/DDBJ databases">
        <title>Depth-based differentiation of microbial function through sediment-hosted aquifers and enrichment of novel symbionts in the deep terrestrial subsurface.</title>
        <authorList>
            <person name="Probst A.J."/>
            <person name="Ladd B."/>
            <person name="Jarett J.K."/>
            <person name="Geller-Mcgrath D.E."/>
            <person name="Sieber C.M.K."/>
            <person name="Emerson J.B."/>
            <person name="Anantharaman K."/>
            <person name="Thomas B.C."/>
            <person name="Malmstrom R."/>
            <person name="Stieglmeier M."/>
            <person name="Klingl A."/>
            <person name="Woyke T."/>
            <person name="Ryan C.M."/>
            <person name="Banfield J.F."/>
        </authorList>
    </citation>
    <scope>NUCLEOTIDE SEQUENCE [LARGE SCALE GENOMIC DNA]</scope>
</reference>
<protein>
    <submittedName>
        <fullName evidence="3">Thymidylate synthase</fullName>
    </submittedName>
</protein>
<dbReference type="AlphaFoldDB" id="A0A2M7IEF8"/>
<dbReference type="Pfam" id="PF00303">
    <property type="entry name" value="Thymidylat_synt"/>
    <property type="match status" value="1"/>
</dbReference>
<dbReference type="GO" id="GO:0016740">
    <property type="term" value="F:transferase activity"/>
    <property type="evidence" value="ECO:0007669"/>
    <property type="project" value="UniProtKB-KW"/>
</dbReference>
<sequence>MGKIAYLETTTLGDAWFQALDKIMMSGRRYLITKGSFAGIYRAGIPVVIEINCPSGRPLAVQMPEGSSIAPPTTEEDIEGYCSYLMTPLRQPNEHYTYGEDLWWQIEWITDYYRKNGHGTNHCYMTVGRPETLYHYDLSVDYNDTVRIIDRATGTEIHEYKRTNQWNKLPEIQPSSQCLRGIDTWIDDGKLCFWVYFRSWDHWGGFPVNLGGIQLMKELMAGEIGVEDGPMIVSSKDLHVYEHTWLVALMRLRKEAGK</sequence>
<proteinExistence type="predicted"/>
<dbReference type="EMBL" id="PFGW01000003">
    <property type="protein sequence ID" value="PIW74912.1"/>
    <property type="molecule type" value="Genomic_DNA"/>
</dbReference>
<evidence type="ECO:0000313" key="4">
    <source>
        <dbReference type="Proteomes" id="UP000231673"/>
    </source>
</evidence>
<dbReference type="Gene3D" id="3.30.572.10">
    <property type="entry name" value="Thymidylate synthase/dCMP hydroxymethylase domain"/>
    <property type="match status" value="1"/>
</dbReference>
<organism evidence="3 4">
    <name type="scientific">Candidatus Portnoybacteria bacterium CG_4_8_14_3_um_filter_44_15</name>
    <dbReference type="NCBI Taxonomy" id="1974803"/>
    <lineage>
        <taxon>Bacteria</taxon>
        <taxon>Candidatus Portnoyibacteriota</taxon>
    </lineage>
</organism>
<dbReference type="InterPro" id="IPR023451">
    <property type="entry name" value="Thymidate_synth/dCMP_Mease_dom"/>
</dbReference>
<gene>
    <name evidence="3" type="ORF">CO003_00160</name>
</gene>
<evidence type="ECO:0000313" key="3">
    <source>
        <dbReference type="EMBL" id="PIW74912.1"/>
    </source>
</evidence>
<evidence type="ECO:0000256" key="1">
    <source>
        <dbReference type="ARBA" id="ARBA00022679"/>
    </source>
</evidence>
<feature type="domain" description="Thymidylate synthase/dCMP hydroxymethylase" evidence="2">
    <location>
        <begin position="176"/>
        <end position="245"/>
    </location>
</feature>
<keyword evidence="1" id="KW-0808">Transferase</keyword>
<dbReference type="InterPro" id="IPR036926">
    <property type="entry name" value="Thymidate_synth/dCMP_Mease_sf"/>
</dbReference>
<dbReference type="Proteomes" id="UP000231673">
    <property type="component" value="Unassembled WGS sequence"/>
</dbReference>
<dbReference type="SUPFAM" id="SSF55831">
    <property type="entry name" value="Thymidylate synthase/dCMP hydroxymethylase"/>
    <property type="match status" value="1"/>
</dbReference>
<comment type="caution">
    <text evidence="3">The sequence shown here is derived from an EMBL/GenBank/DDBJ whole genome shotgun (WGS) entry which is preliminary data.</text>
</comment>
<accession>A0A2M7IEF8</accession>
<evidence type="ECO:0000259" key="2">
    <source>
        <dbReference type="Pfam" id="PF00303"/>
    </source>
</evidence>